<gene>
    <name evidence="2" type="ORF">QQX02_11215</name>
</gene>
<accession>A0ABT8GJ82</accession>
<keyword evidence="3" id="KW-1185">Reference proteome</keyword>
<keyword evidence="1" id="KW-0472">Membrane</keyword>
<dbReference type="Proteomes" id="UP001172708">
    <property type="component" value="Unassembled WGS sequence"/>
</dbReference>
<dbReference type="InterPro" id="IPR021315">
    <property type="entry name" value="Gap/Sap"/>
</dbReference>
<protein>
    <submittedName>
        <fullName evidence="2">GAP family protein</fullName>
    </submittedName>
</protein>
<name>A0ABT8GJ82_9MICO</name>
<proteinExistence type="predicted"/>
<evidence type="ECO:0000313" key="2">
    <source>
        <dbReference type="EMBL" id="MDN4481493.1"/>
    </source>
</evidence>
<dbReference type="RefSeq" id="WP_301143159.1">
    <property type="nucleotide sequence ID" value="NZ_JAUHQA010000001.1"/>
</dbReference>
<comment type="caution">
    <text evidence="2">The sequence shown here is derived from an EMBL/GenBank/DDBJ whole genome shotgun (WGS) entry which is preliminary data.</text>
</comment>
<reference evidence="2" key="1">
    <citation type="submission" date="2023-06" db="EMBL/GenBank/DDBJ databases">
        <title>Egi l300058.</title>
        <authorList>
            <person name="Gao L."/>
            <person name="Fang B.-Z."/>
            <person name="Li W.-J."/>
        </authorList>
    </citation>
    <scope>NUCLEOTIDE SEQUENCE</scope>
    <source>
        <strain evidence="2">EGI L300058</strain>
    </source>
</reference>
<dbReference type="Pfam" id="PF11139">
    <property type="entry name" value="SfLAP"/>
    <property type="match status" value="1"/>
</dbReference>
<feature type="transmembrane region" description="Helical" evidence="1">
    <location>
        <begin position="152"/>
        <end position="176"/>
    </location>
</feature>
<sequence length="220" mass="21915">MNDALIAVLPVALGALAASIPVVAMAAVVAGSAARSVAVAFTVGWVAGLLVASGVGLLVFDVMAADADRAPWVHGLRAVLGFALLAIAARKLFTRGGGEAEPGWMRAMSSLTGARAFVLAFALGSVNPKNLVIAVSAAAVVVEATPEIPTQVVAMVAFVAVASLGVATPVVAVTVAGERAAEPMGRFVRWFGRHSGVVLGAVLAVIGIGIAVPALMALFG</sequence>
<dbReference type="EMBL" id="JAUHQA010000001">
    <property type="protein sequence ID" value="MDN4481493.1"/>
    <property type="molecule type" value="Genomic_DNA"/>
</dbReference>
<keyword evidence="1" id="KW-1133">Transmembrane helix</keyword>
<feature type="transmembrane region" description="Helical" evidence="1">
    <location>
        <begin position="197"/>
        <end position="219"/>
    </location>
</feature>
<evidence type="ECO:0000313" key="3">
    <source>
        <dbReference type="Proteomes" id="UP001172708"/>
    </source>
</evidence>
<feature type="transmembrane region" description="Helical" evidence="1">
    <location>
        <begin position="36"/>
        <end position="60"/>
    </location>
</feature>
<evidence type="ECO:0000256" key="1">
    <source>
        <dbReference type="SAM" id="Phobius"/>
    </source>
</evidence>
<organism evidence="2 3">
    <name type="scientific">Demequina muriae</name>
    <dbReference type="NCBI Taxonomy" id="3051664"/>
    <lineage>
        <taxon>Bacteria</taxon>
        <taxon>Bacillati</taxon>
        <taxon>Actinomycetota</taxon>
        <taxon>Actinomycetes</taxon>
        <taxon>Micrococcales</taxon>
        <taxon>Demequinaceae</taxon>
        <taxon>Demequina</taxon>
    </lineage>
</organism>
<keyword evidence="1" id="KW-0812">Transmembrane</keyword>